<evidence type="ECO:0000313" key="1">
    <source>
        <dbReference type="EMBL" id="OGK51055.1"/>
    </source>
</evidence>
<sequence length="184" mass="20205">MSVLERIREHPARFLIPNAMTVARPVLGWQALRAARSGDWKKAQVKNLLAWISDAEGSVARPLNATTPFGAMLDPVADGILRFEMALTLAPHFNNFWGILTTALEIQNIAINKKVQESPLEPIVPKGAKNGTAVEGAGVVLFMRGVEKDSEVLKTLGEITVTVGALMRNASYRTLRMETRRSNE</sequence>
<gene>
    <name evidence="1" type="ORF">A3B50_02730</name>
</gene>
<dbReference type="GO" id="GO:0008654">
    <property type="term" value="P:phospholipid biosynthetic process"/>
    <property type="evidence" value="ECO:0007669"/>
    <property type="project" value="InterPro"/>
</dbReference>
<organism evidence="1 2">
    <name type="scientific">Candidatus Roizmanbacteria bacterium RIFCSPLOWO2_01_FULL_40_42</name>
    <dbReference type="NCBI Taxonomy" id="1802066"/>
    <lineage>
        <taxon>Bacteria</taxon>
        <taxon>Candidatus Roizmaniibacteriota</taxon>
    </lineage>
</organism>
<accession>A0A1F7J617</accession>
<name>A0A1F7J617_9BACT</name>
<protein>
    <submittedName>
        <fullName evidence="1">Uncharacterized protein</fullName>
    </submittedName>
</protein>
<dbReference type="Gene3D" id="1.20.120.1760">
    <property type="match status" value="1"/>
</dbReference>
<dbReference type="GO" id="GO:0016780">
    <property type="term" value="F:phosphotransferase activity, for other substituted phosphate groups"/>
    <property type="evidence" value="ECO:0007669"/>
    <property type="project" value="InterPro"/>
</dbReference>
<dbReference type="AlphaFoldDB" id="A0A1F7J617"/>
<dbReference type="InterPro" id="IPR043130">
    <property type="entry name" value="CDP-OH_PTrfase_TM_dom"/>
</dbReference>
<dbReference type="InterPro" id="IPR000462">
    <property type="entry name" value="CDP-OH_P_trans"/>
</dbReference>
<dbReference type="GO" id="GO:0016020">
    <property type="term" value="C:membrane"/>
    <property type="evidence" value="ECO:0007669"/>
    <property type="project" value="InterPro"/>
</dbReference>
<dbReference type="Pfam" id="PF01066">
    <property type="entry name" value="CDP-OH_P_transf"/>
    <property type="match status" value="1"/>
</dbReference>
<comment type="caution">
    <text evidence="1">The sequence shown here is derived from an EMBL/GenBank/DDBJ whole genome shotgun (WGS) entry which is preliminary data.</text>
</comment>
<dbReference type="EMBL" id="MGAQ01000006">
    <property type="protein sequence ID" value="OGK51055.1"/>
    <property type="molecule type" value="Genomic_DNA"/>
</dbReference>
<proteinExistence type="predicted"/>
<evidence type="ECO:0000313" key="2">
    <source>
        <dbReference type="Proteomes" id="UP000178558"/>
    </source>
</evidence>
<reference evidence="1 2" key="1">
    <citation type="journal article" date="2016" name="Nat. Commun.">
        <title>Thousands of microbial genomes shed light on interconnected biogeochemical processes in an aquifer system.</title>
        <authorList>
            <person name="Anantharaman K."/>
            <person name="Brown C.T."/>
            <person name="Hug L.A."/>
            <person name="Sharon I."/>
            <person name="Castelle C.J."/>
            <person name="Probst A.J."/>
            <person name="Thomas B.C."/>
            <person name="Singh A."/>
            <person name="Wilkins M.J."/>
            <person name="Karaoz U."/>
            <person name="Brodie E.L."/>
            <person name="Williams K.H."/>
            <person name="Hubbard S.S."/>
            <person name="Banfield J.F."/>
        </authorList>
    </citation>
    <scope>NUCLEOTIDE SEQUENCE [LARGE SCALE GENOMIC DNA]</scope>
</reference>
<dbReference type="Proteomes" id="UP000178558">
    <property type="component" value="Unassembled WGS sequence"/>
</dbReference>